<proteinExistence type="predicted"/>
<name>A0A8J3JP77_9ACTN</name>
<protein>
    <submittedName>
        <fullName evidence="2">Uncharacterized protein</fullName>
    </submittedName>
</protein>
<evidence type="ECO:0000313" key="3">
    <source>
        <dbReference type="Proteomes" id="UP000601223"/>
    </source>
</evidence>
<organism evidence="2 3">
    <name type="scientific">Catellatospora bangladeshensis</name>
    <dbReference type="NCBI Taxonomy" id="310355"/>
    <lineage>
        <taxon>Bacteria</taxon>
        <taxon>Bacillati</taxon>
        <taxon>Actinomycetota</taxon>
        <taxon>Actinomycetes</taxon>
        <taxon>Micromonosporales</taxon>
        <taxon>Micromonosporaceae</taxon>
        <taxon>Catellatospora</taxon>
    </lineage>
</organism>
<keyword evidence="3" id="KW-1185">Reference proteome</keyword>
<evidence type="ECO:0000256" key="1">
    <source>
        <dbReference type="SAM" id="MobiDB-lite"/>
    </source>
</evidence>
<comment type="caution">
    <text evidence="2">The sequence shown here is derived from an EMBL/GenBank/DDBJ whole genome shotgun (WGS) entry which is preliminary data.</text>
</comment>
<evidence type="ECO:0000313" key="2">
    <source>
        <dbReference type="EMBL" id="GIF84203.1"/>
    </source>
</evidence>
<dbReference type="RefSeq" id="WP_203752144.1">
    <property type="nucleotide sequence ID" value="NZ_BONF01000034.1"/>
</dbReference>
<accession>A0A8J3JP77</accession>
<gene>
    <name evidence="2" type="ORF">Cba03nite_55520</name>
</gene>
<reference evidence="2 3" key="1">
    <citation type="submission" date="2021-01" db="EMBL/GenBank/DDBJ databases">
        <title>Whole genome shotgun sequence of Catellatospora bangladeshensis NBRC 107357.</title>
        <authorList>
            <person name="Komaki H."/>
            <person name="Tamura T."/>
        </authorList>
    </citation>
    <scope>NUCLEOTIDE SEQUENCE [LARGE SCALE GENOMIC DNA]</scope>
    <source>
        <strain evidence="2 3">NBRC 107357</strain>
    </source>
</reference>
<dbReference type="Proteomes" id="UP000601223">
    <property type="component" value="Unassembled WGS sequence"/>
</dbReference>
<sequence length="328" mass="36024">MSELILEFYEDVLERVRDEIGASPDYEVGGKFVGWIEGDFDASSRSWRRELAKLRIVVGGFIDDGPLADRSAVHHYSDNEYQFRVYQRLIQEHPDVEFLGLWHSHHPNGYAELSGGDHHTGHALVNDGRYAHDLVLSSLALDEHGLTRQGHHLFLRGHRQMLRISPRSVQLRKGTSPISAALGRATEAVLAAGRPAAQPTEGDRQAAIAFDNRWLAGFPWLKPVLRREMVVWAGETVVAGERVKAVYAYEDGYGAPPAAVLSAQQSGLTLKAVLAEPGARARRLHDALGALSEALRHWQGDEGSSRIEQAPSAETGERPGTVLAGDAV</sequence>
<dbReference type="AlphaFoldDB" id="A0A8J3JP77"/>
<dbReference type="EMBL" id="BONF01000034">
    <property type="protein sequence ID" value="GIF84203.1"/>
    <property type="molecule type" value="Genomic_DNA"/>
</dbReference>
<feature type="region of interest" description="Disordered" evidence="1">
    <location>
        <begin position="299"/>
        <end position="328"/>
    </location>
</feature>